<evidence type="ECO:0000313" key="9">
    <source>
        <dbReference type="EMBL" id="GAL81415.1"/>
    </source>
</evidence>
<proteinExistence type="inferred from homology"/>
<dbReference type="SUPFAM" id="SSF144091">
    <property type="entry name" value="Rhomboid-like"/>
    <property type="match status" value="1"/>
</dbReference>
<comment type="caution">
    <text evidence="9">The sequence shown here is derived from an EMBL/GenBank/DDBJ whole genome shotgun (WGS) entry which is preliminary data.</text>
</comment>
<comment type="subcellular location">
    <subcellularLocation>
        <location evidence="1">Membrane</location>
        <topology evidence="1">Multi-pass membrane protein</topology>
    </subcellularLocation>
</comment>
<evidence type="ECO:0000313" key="10">
    <source>
        <dbReference type="Proteomes" id="UP000029643"/>
    </source>
</evidence>
<dbReference type="EMBL" id="BBNU01000016">
    <property type="protein sequence ID" value="GAL81415.1"/>
    <property type="molecule type" value="Genomic_DNA"/>
</dbReference>
<dbReference type="PANTHER" id="PTHR43731">
    <property type="entry name" value="RHOMBOID PROTEASE"/>
    <property type="match status" value="1"/>
</dbReference>
<keyword evidence="4" id="KW-0378">Hydrolase</keyword>
<dbReference type="Gene3D" id="1.20.1540.10">
    <property type="entry name" value="Rhomboid-like"/>
    <property type="match status" value="1"/>
</dbReference>
<dbReference type="GO" id="GO:0016020">
    <property type="term" value="C:membrane"/>
    <property type="evidence" value="ECO:0007669"/>
    <property type="project" value="UniProtKB-SubCell"/>
</dbReference>
<feature type="transmembrane region" description="Helical" evidence="7">
    <location>
        <begin position="99"/>
        <end position="116"/>
    </location>
</feature>
<accession>A0A090WWA7</accession>
<keyword evidence="3 7" id="KW-0812">Transmembrane</keyword>
<feature type="transmembrane region" description="Helical" evidence="7">
    <location>
        <begin position="29"/>
        <end position="51"/>
    </location>
</feature>
<evidence type="ECO:0000256" key="2">
    <source>
        <dbReference type="ARBA" id="ARBA00009045"/>
    </source>
</evidence>
<sequence>MEFGYNSAQVIEVFKEGKVFTDIGQEFNIIYSTVTFGASGAVMGVLAACAFKFPNAEIMLLFPPIPIKLKYLAVGMIGADLISAILTGTPLMANSNVGYLAHVGGAITGFLIMYYWKKTQFNNNRWN</sequence>
<comment type="similarity">
    <text evidence="2">Belongs to the peptidase S54 family.</text>
</comment>
<dbReference type="AlphaFoldDB" id="A0A090WWA7"/>
<evidence type="ECO:0000256" key="3">
    <source>
        <dbReference type="ARBA" id="ARBA00022692"/>
    </source>
</evidence>
<reference evidence="9 10" key="1">
    <citation type="journal article" date="2014" name="Genome Announc.">
        <title>Draft Genome Sequences of Marine Flavobacterium Algibacter lectus Strains SS8 and NR4.</title>
        <authorList>
            <person name="Takatani N."/>
            <person name="Nakanishi M."/>
            <person name="Meirelles P."/>
            <person name="Mino S."/>
            <person name="Suda W."/>
            <person name="Oshima K."/>
            <person name="Hattori M."/>
            <person name="Ohkuma M."/>
            <person name="Hosokawa M."/>
            <person name="Miyashita K."/>
            <person name="Thompson F.L."/>
            <person name="Niwa A."/>
            <person name="Sawabe T."/>
            <person name="Sawabe T."/>
        </authorList>
    </citation>
    <scope>NUCLEOTIDE SEQUENCE [LARGE SCALE GENOMIC DNA]</scope>
    <source>
        <strain evidence="10">JCM19274</strain>
    </source>
</reference>
<protein>
    <submittedName>
        <fullName evidence="9">Rhomboid family protein</fullName>
    </submittedName>
</protein>
<dbReference type="PANTHER" id="PTHR43731:SF14">
    <property type="entry name" value="PRESENILIN-ASSOCIATED RHOMBOID-LIKE PROTEIN, MITOCHONDRIAL"/>
    <property type="match status" value="1"/>
</dbReference>
<evidence type="ECO:0000256" key="1">
    <source>
        <dbReference type="ARBA" id="ARBA00004141"/>
    </source>
</evidence>
<evidence type="ECO:0000256" key="4">
    <source>
        <dbReference type="ARBA" id="ARBA00022801"/>
    </source>
</evidence>
<evidence type="ECO:0000256" key="5">
    <source>
        <dbReference type="ARBA" id="ARBA00022989"/>
    </source>
</evidence>
<feature type="transmembrane region" description="Helical" evidence="7">
    <location>
        <begin position="71"/>
        <end position="93"/>
    </location>
</feature>
<dbReference type="GO" id="GO:0004252">
    <property type="term" value="F:serine-type endopeptidase activity"/>
    <property type="evidence" value="ECO:0007669"/>
    <property type="project" value="InterPro"/>
</dbReference>
<name>A0A090WWA7_9FLAO</name>
<dbReference type="InterPro" id="IPR050925">
    <property type="entry name" value="Rhomboid_protease_S54"/>
</dbReference>
<dbReference type="Proteomes" id="UP000029643">
    <property type="component" value="Unassembled WGS sequence"/>
</dbReference>
<organism evidence="9 10">
    <name type="scientific">Algibacter lectus</name>
    <dbReference type="NCBI Taxonomy" id="221126"/>
    <lineage>
        <taxon>Bacteria</taxon>
        <taxon>Pseudomonadati</taxon>
        <taxon>Bacteroidota</taxon>
        <taxon>Flavobacteriia</taxon>
        <taxon>Flavobacteriales</taxon>
        <taxon>Flavobacteriaceae</taxon>
        <taxon>Algibacter</taxon>
    </lineage>
</organism>
<evidence type="ECO:0000256" key="6">
    <source>
        <dbReference type="ARBA" id="ARBA00023136"/>
    </source>
</evidence>
<keyword evidence="5 7" id="KW-1133">Transmembrane helix</keyword>
<keyword evidence="6 7" id="KW-0472">Membrane</keyword>
<feature type="domain" description="Peptidase S54 rhomboid" evidence="8">
    <location>
        <begin position="32"/>
        <end position="115"/>
    </location>
</feature>
<dbReference type="Pfam" id="PF01694">
    <property type="entry name" value="Rhomboid"/>
    <property type="match status" value="1"/>
</dbReference>
<dbReference type="InterPro" id="IPR035952">
    <property type="entry name" value="Rhomboid-like_sf"/>
</dbReference>
<evidence type="ECO:0000259" key="8">
    <source>
        <dbReference type="Pfam" id="PF01694"/>
    </source>
</evidence>
<gene>
    <name evidence="9" type="ORF">JCM19274_1642</name>
</gene>
<evidence type="ECO:0000256" key="7">
    <source>
        <dbReference type="SAM" id="Phobius"/>
    </source>
</evidence>
<dbReference type="InterPro" id="IPR022764">
    <property type="entry name" value="Peptidase_S54_rhomboid_dom"/>
</dbReference>